<keyword evidence="3" id="KW-1185">Reference proteome</keyword>
<dbReference type="Proteomes" id="UP000033632">
    <property type="component" value="Unassembled WGS sequence"/>
</dbReference>
<evidence type="ECO:0000313" key="2">
    <source>
        <dbReference type="EMBL" id="KKB11916.1"/>
    </source>
</evidence>
<dbReference type="OrthoDB" id="5455653at2"/>
<dbReference type="PATRIC" id="fig|443610.3.peg.220"/>
<dbReference type="AlphaFoldDB" id="A0A0F5FSR6"/>
<dbReference type="STRING" id="443610.VE25_10215"/>
<keyword evidence="1" id="KW-0732">Signal</keyword>
<feature type="signal peptide" evidence="1">
    <location>
        <begin position="1"/>
        <end position="24"/>
    </location>
</feature>
<dbReference type="EMBL" id="JZEX01000105">
    <property type="protein sequence ID" value="KKB11916.1"/>
    <property type="molecule type" value="Genomic_DNA"/>
</dbReference>
<protein>
    <recommendedName>
        <fullName evidence="4">Nuclear transport factor 2 family protein</fullName>
    </recommendedName>
</protein>
<gene>
    <name evidence="2" type="ORF">VE25_10215</name>
</gene>
<organism evidence="2 3">
    <name type="scientific">Devosia geojensis</name>
    <dbReference type="NCBI Taxonomy" id="443610"/>
    <lineage>
        <taxon>Bacteria</taxon>
        <taxon>Pseudomonadati</taxon>
        <taxon>Pseudomonadota</taxon>
        <taxon>Alphaproteobacteria</taxon>
        <taxon>Hyphomicrobiales</taxon>
        <taxon>Devosiaceae</taxon>
        <taxon>Devosia</taxon>
    </lineage>
</organism>
<name>A0A0F5FSR6_9HYPH</name>
<dbReference type="RefSeq" id="WP_046108520.1">
    <property type="nucleotide sequence ID" value="NZ_JZEX01000105.1"/>
</dbReference>
<accession>A0A0F5FSR6</accession>
<evidence type="ECO:0000313" key="3">
    <source>
        <dbReference type="Proteomes" id="UP000033632"/>
    </source>
</evidence>
<evidence type="ECO:0008006" key="4">
    <source>
        <dbReference type="Google" id="ProtNLM"/>
    </source>
</evidence>
<feature type="chain" id="PRO_5002486879" description="Nuclear transport factor 2 family protein" evidence="1">
    <location>
        <begin position="25"/>
        <end position="151"/>
    </location>
</feature>
<comment type="caution">
    <text evidence="2">The sequence shown here is derived from an EMBL/GenBank/DDBJ whole genome shotgun (WGS) entry which is preliminary data.</text>
</comment>
<reference evidence="2 3" key="1">
    <citation type="submission" date="2015-03" db="EMBL/GenBank/DDBJ databases">
        <authorList>
            <person name="Hassan Y.I."/>
            <person name="Lepp D."/>
            <person name="Li X.-Z."/>
            <person name="Zhou T."/>
        </authorList>
    </citation>
    <scope>NUCLEOTIDE SEQUENCE [LARGE SCALE GENOMIC DNA]</scope>
    <source>
        <strain evidence="2 3">BD-c194</strain>
    </source>
</reference>
<evidence type="ECO:0000256" key="1">
    <source>
        <dbReference type="SAM" id="SignalP"/>
    </source>
</evidence>
<sequence>MGKFIGGIIVAGMLLAASLTTASAQSVEDVNGRIESLLGGSDTFAAAFEVLQDAVETQDKATVASLVRYPLNITLDGRRIAIAGEEEFVARYDEIVTPEVVEAVTSQVYADLFVNADGVMFGDGEVWMNAYCTDRSCAVTYWLVRAINIPE</sequence>
<proteinExistence type="predicted"/>